<dbReference type="InterPro" id="IPR029061">
    <property type="entry name" value="THDP-binding"/>
</dbReference>
<dbReference type="Gene3D" id="3.40.50.970">
    <property type="match status" value="1"/>
</dbReference>
<dbReference type="EC" id="2.2.1.6" evidence="1"/>
<dbReference type="SUPFAM" id="SSF52518">
    <property type="entry name" value="Thiamin diphosphate-binding fold (THDP-binding)"/>
    <property type="match status" value="1"/>
</dbReference>
<proteinExistence type="predicted"/>
<organism evidence="1">
    <name type="scientific">hydrothermal vent metagenome</name>
    <dbReference type="NCBI Taxonomy" id="652676"/>
    <lineage>
        <taxon>unclassified sequences</taxon>
        <taxon>metagenomes</taxon>
        <taxon>ecological metagenomes</taxon>
    </lineage>
</organism>
<sequence>MQITKPEDVEPALKEAMKMKDRLVFMDFLTDKMENVYPMVPAGAGQNEMILV</sequence>
<accession>A0A3B0YTF8</accession>
<evidence type="ECO:0000313" key="1">
    <source>
        <dbReference type="EMBL" id="VAW78572.1"/>
    </source>
</evidence>
<name>A0A3B0YTF8_9ZZZZ</name>
<keyword evidence="1" id="KW-0808">Transferase</keyword>
<dbReference type="GO" id="GO:0003984">
    <property type="term" value="F:acetolactate synthase activity"/>
    <property type="evidence" value="ECO:0007669"/>
    <property type="project" value="UniProtKB-EC"/>
</dbReference>
<reference evidence="1" key="1">
    <citation type="submission" date="2018-06" db="EMBL/GenBank/DDBJ databases">
        <authorList>
            <person name="Zhirakovskaya E."/>
        </authorList>
    </citation>
    <scope>NUCLEOTIDE SEQUENCE</scope>
</reference>
<protein>
    <submittedName>
        <fullName evidence="1">Acetolactate synthase large subunit</fullName>
        <ecNumber evidence="1">2.2.1.6</ecNumber>
    </submittedName>
</protein>
<dbReference type="AlphaFoldDB" id="A0A3B0YTF8"/>
<gene>
    <name evidence="1" type="ORF">MNBD_GAMMA13-1667</name>
</gene>
<dbReference type="EMBL" id="UOFK01000159">
    <property type="protein sequence ID" value="VAW78572.1"/>
    <property type="molecule type" value="Genomic_DNA"/>
</dbReference>